<protein>
    <submittedName>
        <fullName evidence="1">Uncharacterized protein</fullName>
    </submittedName>
</protein>
<evidence type="ECO:0000313" key="1">
    <source>
        <dbReference type="EMBL" id="AXJ99364.1"/>
    </source>
</evidence>
<proteinExistence type="predicted"/>
<dbReference type="EMBL" id="MF996568">
    <property type="protein sequence ID" value="AXJ99364.1"/>
    <property type="molecule type" value="Genomic_DNA"/>
</dbReference>
<name>A0A3Q8GWU9_9BACL</name>
<dbReference type="AlphaFoldDB" id="A0A3Q8GWU9"/>
<sequence length="40" mass="4643">MKSSFKICKKNTNCVLLNHLYCINSLLDKCYHSHNSKSIL</sequence>
<organism evidence="1">
    <name type="scientific">Paenibacillus brasilensis</name>
    <dbReference type="NCBI Taxonomy" id="128574"/>
    <lineage>
        <taxon>Bacteria</taxon>
        <taxon>Bacillati</taxon>
        <taxon>Bacillota</taxon>
        <taxon>Bacilli</taxon>
        <taxon>Bacillales</taxon>
        <taxon>Paenibacillaceae</taxon>
        <taxon>Paenibacillus</taxon>
    </lineage>
</organism>
<accession>A0A3Q8GWU9</accession>
<gene>
    <name evidence="1" type="ORF">PB24_107</name>
</gene>
<reference evidence="1" key="1">
    <citation type="journal article" date="2018" name="Appl. Microbiol. Biotechnol.">
        <title>2,3-Butanediol production by the non-pathogenic bacterium Paenibacillus brasilensis.</title>
        <authorList>
            <person name="Dias B.D."/>
            <person name="Lima M.E."/>
            <person name="Vollu R.E."/>
            <person name="da Mota F.F."/>
            <person name="da Silva A.J."/>
            <person name="de Castro A.M."/>
            <person name="Freire D.M."/>
            <person name="Seldin L."/>
        </authorList>
    </citation>
    <scope>NUCLEOTIDE SEQUENCE</scope>
    <source>
        <strain evidence="1">PB24</strain>
    </source>
</reference>